<sequence>MKTFSTEAICAITGSHPACILRWSKAGLISLHDSQTGWKVEQIGDIHRVVNMAASGASLNEIRVWQTEGKRSWTAGWPAHRGELLWQLEYGSDRALARLMRKIDHDYCGDDYINHVLRPLNKWLREQDTMAGAKRRLARFHEAVLHRAHCVMRDGSRNKRVPLLLEAISVADETDVWMEAIRLTRQGFDVELSSQICDSPAVSTQNYEHHLLWCGRGISSNKHSQFLEKLNAGQPIRLCGPDTRVTLS</sequence>
<protein>
    <submittedName>
        <fullName evidence="2">Transcriptional regulator</fullName>
    </submittedName>
</protein>
<accession>A0A3R9FVM8</accession>
<evidence type="ECO:0000313" key="2">
    <source>
        <dbReference type="EMBL" id="RSE27918.1"/>
    </source>
</evidence>
<reference evidence="2 3" key="1">
    <citation type="submission" date="2018-10" db="EMBL/GenBank/DDBJ databases">
        <title>Transmission dynamics of multidrug resistant bacteria on intensive care unit surfaces.</title>
        <authorList>
            <person name="D'Souza A.W."/>
            <person name="Potter R.F."/>
            <person name="Wallace M."/>
            <person name="Shupe A."/>
            <person name="Patel S."/>
            <person name="Sun S."/>
            <person name="Gul D."/>
            <person name="Kwon J.H."/>
            <person name="Andleeb S."/>
            <person name="Burnham C.-A.D."/>
            <person name="Dantas G."/>
        </authorList>
    </citation>
    <scope>NUCLEOTIDE SEQUENCE [LARGE SCALE GENOMIC DNA]</scope>
    <source>
        <strain evidence="2 3">AS_373</strain>
    </source>
</reference>
<dbReference type="EMBL" id="RHXB01000003">
    <property type="protein sequence ID" value="RSE27918.1"/>
    <property type="molecule type" value="Genomic_DNA"/>
</dbReference>
<gene>
    <name evidence="2" type="ORF">EGT71_05905</name>
</gene>
<proteinExistence type="predicted"/>
<dbReference type="InterPro" id="IPR053987">
    <property type="entry name" value="MlrA-like_C"/>
</dbReference>
<dbReference type="Pfam" id="PF22267">
    <property type="entry name" value="MlrA_C"/>
    <property type="match status" value="1"/>
</dbReference>
<evidence type="ECO:0000259" key="1">
    <source>
        <dbReference type="Pfam" id="PF22267"/>
    </source>
</evidence>
<name>A0A3R9FVM8_9ENTR</name>
<comment type="caution">
    <text evidence="2">The sequence shown here is derived from an EMBL/GenBank/DDBJ whole genome shotgun (WGS) entry which is preliminary data.</text>
</comment>
<dbReference type="OrthoDB" id="9800334at2"/>
<feature type="domain" description="Transcriptional regulator MlrA-like C-terminal" evidence="1">
    <location>
        <begin position="164"/>
        <end position="233"/>
    </location>
</feature>
<evidence type="ECO:0000313" key="3">
    <source>
        <dbReference type="Proteomes" id="UP000275331"/>
    </source>
</evidence>
<organism evidence="2 3">
    <name type="scientific">Atlantibacter subterraneus</name>
    <dbReference type="NCBI Taxonomy" id="255519"/>
    <lineage>
        <taxon>Bacteria</taxon>
        <taxon>Pseudomonadati</taxon>
        <taxon>Pseudomonadota</taxon>
        <taxon>Gammaproteobacteria</taxon>
        <taxon>Enterobacterales</taxon>
        <taxon>Enterobacteriaceae</taxon>
        <taxon>Atlantibacter</taxon>
    </lineage>
</organism>
<dbReference type="RefSeq" id="WP_125292657.1">
    <property type="nucleotide sequence ID" value="NZ_JAPTZM010000007.1"/>
</dbReference>
<dbReference type="AlphaFoldDB" id="A0A3R9FVM8"/>
<dbReference type="Proteomes" id="UP000275331">
    <property type="component" value="Unassembled WGS sequence"/>
</dbReference>